<accession>A0A4S8L7R7</accession>
<keyword evidence="4" id="KW-1185">Reference proteome</keyword>
<protein>
    <recommendedName>
        <fullName evidence="2">DUF6533 domain-containing protein</fullName>
    </recommendedName>
</protein>
<dbReference type="Proteomes" id="UP000297245">
    <property type="component" value="Unassembled WGS sequence"/>
</dbReference>
<gene>
    <name evidence="3" type="ORF">K435DRAFT_822655</name>
</gene>
<feature type="transmembrane region" description="Helical" evidence="1">
    <location>
        <begin position="227"/>
        <end position="245"/>
    </location>
</feature>
<proteinExistence type="predicted"/>
<sequence>MSSAASKAATHYLQFDIQWSSIALIFYDYALTLPMEVKYMWGAKYQNSVVLYIFCRYALLANVLYVLAISGRLNTRVSLDFPFRHRVVISNFCCYTTYKLIGALSVLGRAAVILIFILRTYVIFARSRIILAYLSILGAACVALDIMRRIFEHSHVCRVHTELIFIIDGGFLLPANELLSIFMVVFEYSAAILTTVRCIQAFRAEGSPWKARKDGLRYMVFEQGRHYVVSLITTAAVVLNFSGFLQRLLNAYLLPLSGLLSARFLLHLRKWKAKDTGLRNGTSNDASGAIGTFRAVSGVVASIDEFGEDPVALGSSTAAGGLRLGSDSEKRPHHETEIDQLNPRLEIDGTVSESSGGSVEFLGSVKEGKKPIHAA</sequence>
<feature type="transmembrane region" description="Helical" evidence="1">
    <location>
        <begin position="163"/>
        <end position="186"/>
    </location>
</feature>
<feature type="transmembrane region" description="Helical" evidence="1">
    <location>
        <begin position="17"/>
        <end position="37"/>
    </location>
</feature>
<feature type="transmembrane region" description="Helical" evidence="1">
    <location>
        <begin position="100"/>
        <end position="118"/>
    </location>
</feature>
<keyword evidence="1" id="KW-0472">Membrane</keyword>
<evidence type="ECO:0000313" key="3">
    <source>
        <dbReference type="EMBL" id="THU84561.1"/>
    </source>
</evidence>
<dbReference type="OrthoDB" id="3267855at2759"/>
<evidence type="ECO:0000256" key="1">
    <source>
        <dbReference type="SAM" id="Phobius"/>
    </source>
</evidence>
<keyword evidence="1" id="KW-1133">Transmembrane helix</keyword>
<organism evidence="3 4">
    <name type="scientific">Dendrothele bispora (strain CBS 962.96)</name>
    <dbReference type="NCBI Taxonomy" id="1314807"/>
    <lineage>
        <taxon>Eukaryota</taxon>
        <taxon>Fungi</taxon>
        <taxon>Dikarya</taxon>
        <taxon>Basidiomycota</taxon>
        <taxon>Agaricomycotina</taxon>
        <taxon>Agaricomycetes</taxon>
        <taxon>Agaricomycetidae</taxon>
        <taxon>Agaricales</taxon>
        <taxon>Agaricales incertae sedis</taxon>
        <taxon>Dendrothele</taxon>
    </lineage>
</organism>
<keyword evidence="1" id="KW-0812">Transmembrane</keyword>
<reference evidence="3 4" key="1">
    <citation type="journal article" date="2019" name="Nat. Ecol. Evol.">
        <title>Megaphylogeny resolves global patterns of mushroom evolution.</title>
        <authorList>
            <person name="Varga T."/>
            <person name="Krizsan K."/>
            <person name="Foldi C."/>
            <person name="Dima B."/>
            <person name="Sanchez-Garcia M."/>
            <person name="Sanchez-Ramirez S."/>
            <person name="Szollosi G.J."/>
            <person name="Szarkandi J.G."/>
            <person name="Papp V."/>
            <person name="Albert L."/>
            <person name="Andreopoulos W."/>
            <person name="Angelini C."/>
            <person name="Antonin V."/>
            <person name="Barry K.W."/>
            <person name="Bougher N.L."/>
            <person name="Buchanan P."/>
            <person name="Buyck B."/>
            <person name="Bense V."/>
            <person name="Catcheside P."/>
            <person name="Chovatia M."/>
            <person name="Cooper J."/>
            <person name="Damon W."/>
            <person name="Desjardin D."/>
            <person name="Finy P."/>
            <person name="Geml J."/>
            <person name="Haridas S."/>
            <person name="Hughes K."/>
            <person name="Justo A."/>
            <person name="Karasinski D."/>
            <person name="Kautmanova I."/>
            <person name="Kiss B."/>
            <person name="Kocsube S."/>
            <person name="Kotiranta H."/>
            <person name="LaButti K.M."/>
            <person name="Lechner B.E."/>
            <person name="Liimatainen K."/>
            <person name="Lipzen A."/>
            <person name="Lukacs Z."/>
            <person name="Mihaltcheva S."/>
            <person name="Morgado L.N."/>
            <person name="Niskanen T."/>
            <person name="Noordeloos M.E."/>
            <person name="Ohm R.A."/>
            <person name="Ortiz-Santana B."/>
            <person name="Ovrebo C."/>
            <person name="Racz N."/>
            <person name="Riley R."/>
            <person name="Savchenko A."/>
            <person name="Shiryaev A."/>
            <person name="Soop K."/>
            <person name="Spirin V."/>
            <person name="Szebenyi C."/>
            <person name="Tomsovsky M."/>
            <person name="Tulloss R.E."/>
            <person name="Uehling J."/>
            <person name="Grigoriev I.V."/>
            <person name="Vagvolgyi C."/>
            <person name="Papp T."/>
            <person name="Martin F.M."/>
            <person name="Miettinen O."/>
            <person name="Hibbett D.S."/>
            <person name="Nagy L.G."/>
        </authorList>
    </citation>
    <scope>NUCLEOTIDE SEQUENCE [LARGE SCALE GENOMIC DNA]</scope>
    <source>
        <strain evidence="3 4">CBS 962.96</strain>
    </source>
</reference>
<evidence type="ECO:0000259" key="2">
    <source>
        <dbReference type="Pfam" id="PF20151"/>
    </source>
</evidence>
<dbReference type="AlphaFoldDB" id="A0A4S8L7R7"/>
<name>A0A4S8L7R7_DENBC</name>
<feature type="transmembrane region" description="Helical" evidence="1">
    <location>
        <begin position="130"/>
        <end position="151"/>
    </location>
</feature>
<dbReference type="EMBL" id="ML179592">
    <property type="protein sequence ID" value="THU84561.1"/>
    <property type="molecule type" value="Genomic_DNA"/>
</dbReference>
<feature type="transmembrane region" description="Helical" evidence="1">
    <location>
        <begin position="49"/>
        <end position="69"/>
    </location>
</feature>
<dbReference type="InterPro" id="IPR045340">
    <property type="entry name" value="DUF6533"/>
</dbReference>
<dbReference type="Pfam" id="PF20151">
    <property type="entry name" value="DUF6533"/>
    <property type="match status" value="1"/>
</dbReference>
<evidence type="ECO:0000313" key="4">
    <source>
        <dbReference type="Proteomes" id="UP000297245"/>
    </source>
</evidence>
<feature type="domain" description="DUF6533" evidence="2">
    <location>
        <begin position="20"/>
        <end position="60"/>
    </location>
</feature>